<proteinExistence type="predicted"/>
<dbReference type="EMBL" id="GGEC01087280">
    <property type="protein sequence ID" value="MBX67764.1"/>
    <property type="molecule type" value="Transcribed_RNA"/>
</dbReference>
<name>A0A2P2QLB4_RHIMU</name>
<evidence type="ECO:0000313" key="1">
    <source>
        <dbReference type="EMBL" id="MBX67764.1"/>
    </source>
</evidence>
<reference evidence="1" key="1">
    <citation type="submission" date="2018-02" db="EMBL/GenBank/DDBJ databases">
        <title>Rhizophora mucronata_Transcriptome.</title>
        <authorList>
            <person name="Meera S.P."/>
            <person name="Sreeshan A."/>
            <person name="Augustine A."/>
        </authorList>
    </citation>
    <scope>NUCLEOTIDE SEQUENCE</scope>
    <source>
        <tissue evidence="1">Leaf</tissue>
    </source>
</reference>
<organism evidence="1">
    <name type="scientific">Rhizophora mucronata</name>
    <name type="common">Asiatic mangrove</name>
    <dbReference type="NCBI Taxonomy" id="61149"/>
    <lineage>
        <taxon>Eukaryota</taxon>
        <taxon>Viridiplantae</taxon>
        <taxon>Streptophyta</taxon>
        <taxon>Embryophyta</taxon>
        <taxon>Tracheophyta</taxon>
        <taxon>Spermatophyta</taxon>
        <taxon>Magnoliopsida</taxon>
        <taxon>eudicotyledons</taxon>
        <taxon>Gunneridae</taxon>
        <taxon>Pentapetalae</taxon>
        <taxon>rosids</taxon>
        <taxon>fabids</taxon>
        <taxon>Malpighiales</taxon>
        <taxon>Rhizophoraceae</taxon>
        <taxon>Rhizophora</taxon>
    </lineage>
</organism>
<accession>A0A2P2QLB4</accession>
<protein>
    <submittedName>
        <fullName evidence="1">Uncharacterized protein</fullName>
    </submittedName>
</protein>
<dbReference type="AlphaFoldDB" id="A0A2P2QLB4"/>
<sequence length="51" mass="6027">MREMSKYLRFGFVYKLGFLLFSICKIGRRFCDWESLKVLPFSVSFCCVGFA</sequence>